<dbReference type="InterPro" id="IPR027381">
    <property type="entry name" value="LytR/CpsA/Psr_C"/>
</dbReference>
<evidence type="ECO:0000313" key="5">
    <source>
        <dbReference type="Proteomes" id="UP000254978"/>
    </source>
</evidence>
<dbReference type="OrthoDB" id="4427486at2"/>
<dbReference type="RefSeq" id="WP_115278253.1">
    <property type="nucleotide sequence ID" value="NZ_AP022600.1"/>
</dbReference>
<gene>
    <name evidence="4" type="ORF">NCTC10821_01914</name>
</gene>
<proteinExistence type="predicted"/>
<evidence type="ECO:0000256" key="2">
    <source>
        <dbReference type="SAM" id="Phobius"/>
    </source>
</evidence>
<feature type="region of interest" description="Disordered" evidence="1">
    <location>
        <begin position="39"/>
        <end position="72"/>
    </location>
</feature>
<sequence>MNERVPDSSGLPLRAIVMVLLFLGIVFLLVGFQALNSSGDDDDTAGTPVVTTTSSAAPTSETEEPAPRPEVRVFNISEVAGAAENVANRVREDNWNVTEVGNLVLPDVPVTTVYFGEGEQEAAEELGRLLEAPVAPRIPEVAEQPPGLIVVVTG</sequence>
<dbReference type="Pfam" id="PF13399">
    <property type="entry name" value="LytR_C"/>
    <property type="match status" value="1"/>
</dbReference>
<reference evidence="4 5" key="1">
    <citation type="submission" date="2018-06" db="EMBL/GenBank/DDBJ databases">
        <authorList>
            <consortium name="Pathogen Informatics"/>
            <person name="Doyle S."/>
        </authorList>
    </citation>
    <scope>NUCLEOTIDE SEQUENCE [LARGE SCALE GENOMIC DNA]</scope>
    <source>
        <strain evidence="4 5">NCTC10821</strain>
    </source>
</reference>
<dbReference type="Proteomes" id="UP000254978">
    <property type="component" value="Unassembled WGS sequence"/>
</dbReference>
<feature type="transmembrane region" description="Helical" evidence="2">
    <location>
        <begin position="12"/>
        <end position="32"/>
    </location>
</feature>
<dbReference type="EMBL" id="UGQT01000001">
    <property type="protein sequence ID" value="STZ58402.1"/>
    <property type="molecule type" value="Genomic_DNA"/>
</dbReference>
<evidence type="ECO:0000313" key="4">
    <source>
        <dbReference type="EMBL" id="STZ58402.1"/>
    </source>
</evidence>
<protein>
    <submittedName>
        <fullName evidence="4">Tuberculin-like protein</fullName>
    </submittedName>
</protein>
<dbReference type="Gene3D" id="3.30.70.2390">
    <property type="match status" value="1"/>
</dbReference>
<feature type="domain" description="LytR/CpsA/Psr regulator C-terminal" evidence="3">
    <location>
        <begin position="70"/>
        <end position="153"/>
    </location>
</feature>
<keyword evidence="2" id="KW-1133">Transmembrane helix</keyword>
<keyword evidence="2" id="KW-0472">Membrane</keyword>
<accession>A0A378TC46</accession>
<evidence type="ECO:0000256" key="1">
    <source>
        <dbReference type="SAM" id="MobiDB-lite"/>
    </source>
</evidence>
<organism evidence="4 5">
    <name type="scientific">Mycolicibacterium tokaiense</name>
    <dbReference type="NCBI Taxonomy" id="39695"/>
    <lineage>
        <taxon>Bacteria</taxon>
        <taxon>Bacillati</taxon>
        <taxon>Actinomycetota</taxon>
        <taxon>Actinomycetes</taxon>
        <taxon>Mycobacteriales</taxon>
        <taxon>Mycobacteriaceae</taxon>
        <taxon>Mycolicibacterium</taxon>
    </lineage>
</organism>
<keyword evidence="5" id="KW-1185">Reference proteome</keyword>
<feature type="compositionally biased region" description="Low complexity" evidence="1">
    <location>
        <begin position="45"/>
        <end position="60"/>
    </location>
</feature>
<keyword evidence="2" id="KW-0812">Transmembrane</keyword>
<name>A0A378TC46_9MYCO</name>
<evidence type="ECO:0000259" key="3">
    <source>
        <dbReference type="Pfam" id="PF13399"/>
    </source>
</evidence>
<dbReference type="AlphaFoldDB" id="A0A378TC46"/>